<comment type="function">
    <text evidence="8">Membrane-associated protein that warps the membrane surface to access and bind aromatic isoprenes with high specificity, including ubiquinone (CoQ) isoprene intermediates and presents them directly to Coq7, therefore facilitating the Coq7-mediated hydroxylase step. Participates in the biosynthesis of coenzyme Q, also named ubiquinone, an essential lipid-soluble electron transporter for aerobic cellular respiration.</text>
</comment>
<dbReference type="NCBIfam" id="TIGR02396">
    <property type="entry name" value="diverge_rpsU"/>
    <property type="match status" value="1"/>
</dbReference>
<evidence type="ECO:0000256" key="8">
    <source>
        <dbReference type="RuleBase" id="RU366063"/>
    </source>
</evidence>
<accession>A0A8T2V816</accession>
<dbReference type="GO" id="GO:0008289">
    <property type="term" value="F:lipid binding"/>
    <property type="evidence" value="ECO:0007669"/>
    <property type="project" value="UniProtKB-UniRule"/>
</dbReference>
<dbReference type="OrthoDB" id="619536at2759"/>
<organism evidence="12 13">
    <name type="scientific">Ceratopteris richardii</name>
    <name type="common">Triangle waterfern</name>
    <dbReference type="NCBI Taxonomy" id="49495"/>
    <lineage>
        <taxon>Eukaryota</taxon>
        <taxon>Viridiplantae</taxon>
        <taxon>Streptophyta</taxon>
        <taxon>Embryophyta</taxon>
        <taxon>Tracheophyta</taxon>
        <taxon>Polypodiopsida</taxon>
        <taxon>Polypodiidae</taxon>
        <taxon>Polypodiales</taxon>
        <taxon>Pteridineae</taxon>
        <taxon>Pteridaceae</taxon>
        <taxon>Parkerioideae</taxon>
        <taxon>Ceratopteris</taxon>
    </lineage>
</organism>
<evidence type="ECO:0000256" key="1">
    <source>
        <dbReference type="ARBA" id="ARBA00004173"/>
    </source>
</evidence>
<dbReference type="GO" id="GO:0005743">
    <property type="term" value="C:mitochondrial inner membrane"/>
    <property type="evidence" value="ECO:0007669"/>
    <property type="project" value="TreeGrafter"/>
</dbReference>
<dbReference type="GO" id="GO:0006744">
    <property type="term" value="P:ubiquinone biosynthetic process"/>
    <property type="evidence" value="ECO:0007669"/>
    <property type="project" value="UniProtKB-UniRule"/>
</dbReference>
<keyword evidence="13" id="KW-1185">Reference proteome</keyword>
<dbReference type="Pfam" id="PF21392">
    <property type="entry name" value="COQ9_N"/>
    <property type="match status" value="1"/>
</dbReference>
<dbReference type="PANTHER" id="PTHR21427">
    <property type="entry name" value="UBIQUINONE BIOSYNTHESIS PROTEIN COQ9, MITOCHONDRIAL"/>
    <property type="match status" value="1"/>
</dbReference>
<comment type="caution">
    <text evidence="12">The sequence shown here is derived from an EMBL/GenBank/DDBJ whole genome shotgun (WGS) entry which is preliminary data.</text>
</comment>
<dbReference type="FunFam" id="1.10.357.10:FF:000004">
    <property type="entry name" value="Ubiquinone biosynthesis protein COQ9, mitochondrial"/>
    <property type="match status" value="1"/>
</dbReference>
<comment type="pathway">
    <text evidence="2 8">Cofactor biosynthesis; ubiquinone biosynthesis.</text>
</comment>
<dbReference type="InterPro" id="IPR012762">
    <property type="entry name" value="Ubiq_biosynth_COQ9"/>
</dbReference>
<evidence type="ECO:0000256" key="6">
    <source>
        <dbReference type="ARBA" id="ARBA00023121"/>
    </source>
</evidence>
<evidence type="ECO:0000256" key="3">
    <source>
        <dbReference type="ARBA" id="ARBA00010766"/>
    </source>
</evidence>
<dbReference type="InterPro" id="IPR048674">
    <property type="entry name" value="COQ9_HTH"/>
</dbReference>
<dbReference type="EMBL" id="CM035407">
    <property type="protein sequence ID" value="KAH7443370.1"/>
    <property type="molecule type" value="Genomic_DNA"/>
</dbReference>
<proteinExistence type="inferred from homology"/>
<reference evidence="12" key="1">
    <citation type="submission" date="2021-08" db="EMBL/GenBank/DDBJ databases">
        <title>WGS assembly of Ceratopteris richardii.</title>
        <authorList>
            <person name="Marchant D.B."/>
            <person name="Chen G."/>
            <person name="Jenkins J."/>
            <person name="Shu S."/>
            <person name="Leebens-Mack J."/>
            <person name="Grimwood J."/>
            <person name="Schmutz J."/>
            <person name="Soltis P."/>
            <person name="Soltis D."/>
            <person name="Chen Z.-H."/>
        </authorList>
    </citation>
    <scope>NUCLEOTIDE SEQUENCE</scope>
    <source>
        <strain evidence="12">Whitten #5841</strain>
        <tissue evidence="12">Leaf</tissue>
    </source>
</reference>
<dbReference type="PANTHER" id="PTHR21427:SF19">
    <property type="entry name" value="UBIQUINONE BIOSYNTHESIS PROTEIN COQ9, MITOCHONDRIAL"/>
    <property type="match status" value="1"/>
</dbReference>
<evidence type="ECO:0000256" key="4">
    <source>
        <dbReference type="ARBA" id="ARBA00022688"/>
    </source>
</evidence>
<protein>
    <recommendedName>
        <fullName evidence="8">Ubiquinone biosynthesis protein</fullName>
    </recommendedName>
</protein>
<comment type="subcellular location">
    <subcellularLocation>
        <location evidence="1 8">Mitochondrion</location>
    </subcellularLocation>
</comment>
<name>A0A8T2V816_CERRI</name>
<dbReference type="Gene3D" id="1.10.357.10">
    <property type="entry name" value="Tetracycline Repressor, domain 2"/>
    <property type="match status" value="1"/>
</dbReference>
<feature type="compositionally biased region" description="Basic and acidic residues" evidence="9">
    <location>
        <begin position="92"/>
        <end position="104"/>
    </location>
</feature>
<sequence length="310" mass="34626">MASLVARTARGLLRRAVPRCLDPAIVSRRQLYSADWDLCSSYLVSDRPHVRFVTPYHFVRSYCASERGESNPQSSSPGLHEENAESNSNSKKKTEDEREAPDEQRQVLEAALLHVPKLGWSEAALAAGAKDVGLSPAIMGAFPRKEAALVEFFMDDSLQTLIDYAESHEQELSQMLLQERLTKLIECRLQMQAPVISRWAQALSIQANPANLPTSFKQRAVLMDEIWHVAGDHSSDIDWYAKRGILAAVYAATELYMLTDHSPGFRDTWSFLQRRVKDALDCGKTAREASQLAQTIGAGLGHSLQGLFRR</sequence>
<evidence type="ECO:0000256" key="5">
    <source>
        <dbReference type="ARBA" id="ARBA00022946"/>
    </source>
</evidence>
<comment type="similarity">
    <text evidence="3 8">Belongs to the COQ9 family.</text>
</comment>
<evidence type="ECO:0000256" key="9">
    <source>
        <dbReference type="SAM" id="MobiDB-lite"/>
    </source>
</evidence>
<dbReference type="InterPro" id="IPR013718">
    <property type="entry name" value="COQ9_C"/>
</dbReference>
<keyword evidence="4 8" id="KW-0831">Ubiquinone biosynthesis</keyword>
<dbReference type="Proteomes" id="UP000825935">
    <property type="component" value="Chromosome 2"/>
</dbReference>
<evidence type="ECO:0000256" key="2">
    <source>
        <dbReference type="ARBA" id="ARBA00004749"/>
    </source>
</evidence>
<dbReference type="AlphaFoldDB" id="A0A8T2V816"/>
<keyword evidence="7 8" id="KW-0496">Mitochondrion</keyword>
<keyword evidence="5" id="KW-0809">Transit peptide</keyword>
<feature type="domain" description="COQ9 C-terminal" evidence="10">
    <location>
        <begin position="213"/>
        <end position="281"/>
    </location>
</feature>
<evidence type="ECO:0000256" key="7">
    <source>
        <dbReference type="ARBA" id="ARBA00023128"/>
    </source>
</evidence>
<evidence type="ECO:0000313" key="12">
    <source>
        <dbReference type="EMBL" id="KAH7443370.1"/>
    </source>
</evidence>
<feature type="domain" description="Ubiquinone biosynthesis protein COQ9 HTH" evidence="11">
    <location>
        <begin position="104"/>
        <end position="130"/>
    </location>
</feature>
<gene>
    <name evidence="12" type="ORF">KP509_02G031200</name>
</gene>
<evidence type="ECO:0000259" key="11">
    <source>
        <dbReference type="Pfam" id="PF21392"/>
    </source>
</evidence>
<dbReference type="OMA" id="CAGFGWN"/>
<keyword evidence="6 8" id="KW-0446">Lipid-binding</keyword>
<evidence type="ECO:0000259" key="10">
    <source>
        <dbReference type="Pfam" id="PF08511"/>
    </source>
</evidence>
<evidence type="ECO:0000313" key="13">
    <source>
        <dbReference type="Proteomes" id="UP000825935"/>
    </source>
</evidence>
<feature type="region of interest" description="Disordered" evidence="9">
    <location>
        <begin position="67"/>
        <end position="104"/>
    </location>
</feature>
<dbReference type="Pfam" id="PF08511">
    <property type="entry name" value="COQ9"/>
    <property type="match status" value="1"/>
</dbReference>